<sequence length="693" mass="76479">MSAKRSRQETTTRDNRIPSNDDDVFIRYFNDSANESTIEDQRRQLPAFSHKMQLLYAIEKHSVVIVVGEPGSGKSTQLPQYLYEAGWSVNGKTIGCTQPRRIAAAMLAQRVSQEMGVELGTTVGYSVRFSDAYNPETTRIKYLTDGTLIRECLADPLLSAYSVIMVDEAQDRSIATDMLLALLKKILRKRKNDLRVVISSASLDAERFRSYFDSNDDAATTMADALGSATIISISGRLFPVDVHYLTTPCENYLAASVDAVLNIHKNEPTGDILVFLPGEDDIAQALADTLELSRSGGHLGSMVLVALSAGLSQEEQKQVFDPAPADKRKVVFSTNVAETSVTIDGIVYVVDCGFVKQRVFDPATGIDKLVTQPISKSSAVQRAGRAGRTRSGKVYRLYTYESFKSGLFLRHDVPEICRLSLAPMVLTLMALGVSNLVRFDYFQPPPPELLSHALEHLASLGALEPGRAVLTPGFGIYLAELPLDPKLGACLLNAVQKFGCLREALAAVAMLAIGSDPFVVPSGQRAEAELDKRDFMVQEGDVLTFVNALVAYQETPAKLRSQWCRLHFLSSRVLEQADRISRQLEGYLVRMGYTRERCRQSCGKDFSRLQKCLASGLFSNATKLDVDGSYRLFRGGPTLWIHPSSVLFPEPAKPKFVVFAEAMETTKLYMRGVTAIDSTWLAEVAPHYYSVE</sequence>
<reference evidence="1" key="1">
    <citation type="submission" date="2022-07" db="EMBL/GenBank/DDBJ databases">
        <title>Phylogenomic reconstructions and comparative analyses of Kickxellomycotina fungi.</title>
        <authorList>
            <person name="Reynolds N.K."/>
            <person name="Stajich J.E."/>
            <person name="Barry K."/>
            <person name="Grigoriev I.V."/>
            <person name="Crous P."/>
            <person name="Smith M.E."/>
        </authorList>
    </citation>
    <scope>NUCLEOTIDE SEQUENCE</scope>
    <source>
        <strain evidence="1">CBS 102833</strain>
    </source>
</reference>
<proteinExistence type="predicted"/>
<gene>
    <name evidence="1" type="ORF">H4S07_000854</name>
</gene>
<comment type="caution">
    <text evidence="1">The sequence shown here is derived from an EMBL/GenBank/DDBJ whole genome shotgun (WGS) entry which is preliminary data.</text>
</comment>
<accession>A0ACC1LP37</accession>
<dbReference type="Proteomes" id="UP001140096">
    <property type="component" value="Unassembled WGS sequence"/>
</dbReference>
<keyword evidence="2" id="KW-1185">Reference proteome</keyword>
<protein>
    <submittedName>
        <fullName evidence="1">Uncharacterized protein</fullName>
    </submittedName>
</protein>
<evidence type="ECO:0000313" key="1">
    <source>
        <dbReference type="EMBL" id="KAJ2813213.1"/>
    </source>
</evidence>
<name>A0ACC1LP37_9FUNG</name>
<organism evidence="1 2">
    <name type="scientific">Coemansia furcata</name>
    <dbReference type="NCBI Taxonomy" id="417177"/>
    <lineage>
        <taxon>Eukaryota</taxon>
        <taxon>Fungi</taxon>
        <taxon>Fungi incertae sedis</taxon>
        <taxon>Zoopagomycota</taxon>
        <taxon>Kickxellomycotina</taxon>
        <taxon>Kickxellomycetes</taxon>
        <taxon>Kickxellales</taxon>
        <taxon>Kickxellaceae</taxon>
        <taxon>Coemansia</taxon>
    </lineage>
</organism>
<dbReference type="EMBL" id="JANBUP010000086">
    <property type="protein sequence ID" value="KAJ2813213.1"/>
    <property type="molecule type" value="Genomic_DNA"/>
</dbReference>
<evidence type="ECO:0000313" key="2">
    <source>
        <dbReference type="Proteomes" id="UP001140096"/>
    </source>
</evidence>